<dbReference type="SUPFAM" id="SSF46785">
    <property type="entry name" value="Winged helix' DNA-binding domain"/>
    <property type="match status" value="1"/>
</dbReference>
<evidence type="ECO:0000256" key="4">
    <source>
        <dbReference type="ARBA" id="ARBA00023163"/>
    </source>
</evidence>
<evidence type="ECO:0000256" key="2">
    <source>
        <dbReference type="ARBA" id="ARBA00023015"/>
    </source>
</evidence>
<feature type="domain" description="HTH lysR-type" evidence="5">
    <location>
        <begin position="2"/>
        <end position="59"/>
    </location>
</feature>
<keyword evidence="3" id="KW-0238">DNA-binding</keyword>
<dbReference type="Gene3D" id="1.10.10.10">
    <property type="entry name" value="Winged helix-like DNA-binding domain superfamily/Winged helix DNA-binding domain"/>
    <property type="match status" value="1"/>
</dbReference>
<sequence>MLDWDNMRIFLELTRSQGLVDAAKKLGIDHSTVSRRIRKFEEQVGTQLFDRHNGGHQLTPEGQRLMEYAENIESTVYAATAELGEHNRLLSGQVRLGATEGFGAYVLAPQLAHFCERHPHIGVDLIAVPRFVSLSKREADVVISIERPQSGPYVVTKLADYRLKLYATPAYLASHAPIGALADLAGHPLMGYVDDLLFSAELRYIDKVAPGARPAFRSTSITAQYQAARRGRGLAILPCFLAQQERDLVAVLDAEIDLVRSFWMVSPSERRHIARVSALWHYLREAIDLNRDYLLGDSDTMRWLPQ</sequence>
<dbReference type="SUPFAM" id="SSF53850">
    <property type="entry name" value="Periplasmic binding protein-like II"/>
    <property type="match status" value="1"/>
</dbReference>
<evidence type="ECO:0000256" key="3">
    <source>
        <dbReference type="ARBA" id="ARBA00023125"/>
    </source>
</evidence>
<comment type="caution">
    <text evidence="6">The sequence shown here is derived from an EMBL/GenBank/DDBJ whole genome shotgun (WGS) entry which is preliminary data.</text>
</comment>
<keyword evidence="7" id="KW-1185">Reference proteome</keyword>
<dbReference type="Gene3D" id="3.40.190.290">
    <property type="match status" value="1"/>
</dbReference>
<organism evidence="6 7">
    <name type="scientific">Janthinobacterium fluminis</name>
    <dbReference type="NCBI Taxonomy" id="2987524"/>
    <lineage>
        <taxon>Bacteria</taxon>
        <taxon>Pseudomonadati</taxon>
        <taxon>Pseudomonadota</taxon>
        <taxon>Betaproteobacteria</taxon>
        <taxon>Burkholderiales</taxon>
        <taxon>Oxalobacteraceae</taxon>
        <taxon>Janthinobacterium</taxon>
    </lineage>
</organism>
<evidence type="ECO:0000313" key="7">
    <source>
        <dbReference type="Proteomes" id="UP001221208"/>
    </source>
</evidence>
<dbReference type="InterPro" id="IPR050176">
    <property type="entry name" value="LTTR"/>
</dbReference>
<reference evidence="6 7" key="1">
    <citation type="submission" date="2022-10" db="EMBL/GenBank/DDBJ databases">
        <title>Janthinobacterium sp. hw3 Genome sequencing.</title>
        <authorList>
            <person name="Park S."/>
        </authorList>
    </citation>
    <scope>NUCLEOTIDE SEQUENCE [LARGE SCALE GENOMIC DNA]</scope>
    <source>
        <strain evidence="7">hw3</strain>
    </source>
</reference>
<dbReference type="InterPro" id="IPR000847">
    <property type="entry name" value="LysR_HTH_N"/>
</dbReference>
<gene>
    <name evidence="6" type="ORF">OIK44_11820</name>
</gene>
<dbReference type="PANTHER" id="PTHR30579:SF3">
    <property type="entry name" value="TRANSCRIPTIONAL REGULATORY PROTEIN"/>
    <property type="match status" value="1"/>
</dbReference>
<dbReference type="InterPro" id="IPR036388">
    <property type="entry name" value="WH-like_DNA-bd_sf"/>
</dbReference>
<keyword evidence="4" id="KW-0804">Transcription</keyword>
<dbReference type="InterPro" id="IPR005119">
    <property type="entry name" value="LysR_subst-bd"/>
</dbReference>
<evidence type="ECO:0000256" key="1">
    <source>
        <dbReference type="ARBA" id="ARBA00009437"/>
    </source>
</evidence>
<dbReference type="Pfam" id="PF03466">
    <property type="entry name" value="LysR_substrate"/>
    <property type="match status" value="1"/>
</dbReference>
<dbReference type="EMBL" id="JAQQXR010000004">
    <property type="protein sequence ID" value="MDC8758277.1"/>
    <property type="molecule type" value="Genomic_DNA"/>
</dbReference>
<evidence type="ECO:0000313" key="6">
    <source>
        <dbReference type="EMBL" id="MDC8758277.1"/>
    </source>
</evidence>
<accession>A0ABT5K3H1</accession>
<dbReference type="PANTHER" id="PTHR30579">
    <property type="entry name" value="TRANSCRIPTIONAL REGULATOR"/>
    <property type="match status" value="1"/>
</dbReference>
<comment type="similarity">
    <text evidence="1">Belongs to the LysR transcriptional regulatory family.</text>
</comment>
<dbReference type="RefSeq" id="WP_273670954.1">
    <property type="nucleotide sequence ID" value="NZ_JAQQXR010000004.1"/>
</dbReference>
<proteinExistence type="inferred from homology"/>
<dbReference type="PROSITE" id="PS50931">
    <property type="entry name" value="HTH_LYSR"/>
    <property type="match status" value="1"/>
</dbReference>
<dbReference type="Proteomes" id="UP001221208">
    <property type="component" value="Unassembled WGS sequence"/>
</dbReference>
<protein>
    <submittedName>
        <fullName evidence="6">LysR family transcriptional regulator</fullName>
    </submittedName>
</protein>
<keyword evidence="2" id="KW-0805">Transcription regulation</keyword>
<dbReference type="InterPro" id="IPR036390">
    <property type="entry name" value="WH_DNA-bd_sf"/>
</dbReference>
<evidence type="ECO:0000259" key="5">
    <source>
        <dbReference type="PROSITE" id="PS50931"/>
    </source>
</evidence>
<dbReference type="Pfam" id="PF00126">
    <property type="entry name" value="HTH_1"/>
    <property type="match status" value="1"/>
</dbReference>
<name>A0ABT5K3H1_9BURK</name>